<evidence type="ECO:0000256" key="3">
    <source>
        <dbReference type="ARBA" id="ARBA00023163"/>
    </source>
</evidence>
<reference evidence="9" key="1">
    <citation type="submission" date="2024-07" db="EMBL/GenBank/DDBJ databases">
        <title>Two chromosome-level genome assemblies of Korean endemic species Abeliophyllum distichum and Forsythia ovata (Oleaceae).</title>
        <authorList>
            <person name="Jang H."/>
        </authorList>
    </citation>
    <scope>NUCLEOTIDE SEQUENCE [LARGE SCALE GENOMIC DNA]</scope>
</reference>
<dbReference type="EMBL" id="JBFOLJ010000006">
    <property type="protein sequence ID" value="KAL2528688.1"/>
    <property type="molecule type" value="Genomic_DNA"/>
</dbReference>
<feature type="region of interest" description="Disordered" evidence="5">
    <location>
        <begin position="169"/>
        <end position="192"/>
    </location>
</feature>
<name>A0ABD1UUE3_9LAMI</name>
<feature type="compositionally biased region" description="Acidic residues" evidence="5">
    <location>
        <begin position="169"/>
        <end position="186"/>
    </location>
</feature>
<dbReference type="Gene3D" id="2.170.150.80">
    <property type="entry name" value="NAC domain"/>
    <property type="match status" value="1"/>
</dbReference>
<dbReference type="AlphaFoldDB" id="A0ABD1UUE3"/>
<dbReference type="InterPro" id="IPR036093">
    <property type="entry name" value="NAC_dom_sf"/>
</dbReference>
<evidence type="ECO:0000313" key="7">
    <source>
        <dbReference type="EMBL" id="KAL2528624.1"/>
    </source>
</evidence>
<dbReference type="GO" id="GO:0003677">
    <property type="term" value="F:DNA binding"/>
    <property type="evidence" value="ECO:0007669"/>
    <property type="project" value="UniProtKB-KW"/>
</dbReference>
<dbReference type="EMBL" id="JBFOLJ010000006">
    <property type="protein sequence ID" value="KAL2528624.1"/>
    <property type="molecule type" value="Genomic_DNA"/>
</dbReference>
<sequence length="192" mass="21849">MAYFRGGARRVALNLPHGFRFDPTDNEVLIYLRKNILDQQLPANVIPTADVYGTKPDELPFCEFKHGDESYWFFFTTKPNGNLVTEDGYWSPIIDAGIIDGNKLVGFKQHLVFYQGNFLSGTKTRWNIYEYRVNPSTFTAAELNDVVKQKMSNLVVCKIFLVKDDPFTDFDGEIDEDDGSEKEEAADPSNKA</sequence>
<evidence type="ECO:0000256" key="2">
    <source>
        <dbReference type="ARBA" id="ARBA00023125"/>
    </source>
</evidence>
<evidence type="ECO:0000313" key="9">
    <source>
        <dbReference type="Proteomes" id="UP001604277"/>
    </source>
</evidence>
<dbReference type="Proteomes" id="UP001604277">
    <property type="component" value="Unassembled WGS sequence"/>
</dbReference>
<gene>
    <name evidence="7" type="ORF">Fot_21225</name>
    <name evidence="8" type="ORF">Fot_21289</name>
</gene>
<evidence type="ECO:0000313" key="8">
    <source>
        <dbReference type="EMBL" id="KAL2528688.1"/>
    </source>
</evidence>
<organism evidence="8 9">
    <name type="scientific">Forsythia ovata</name>
    <dbReference type="NCBI Taxonomy" id="205694"/>
    <lineage>
        <taxon>Eukaryota</taxon>
        <taxon>Viridiplantae</taxon>
        <taxon>Streptophyta</taxon>
        <taxon>Embryophyta</taxon>
        <taxon>Tracheophyta</taxon>
        <taxon>Spermatophyta</taxon>
        <taxon>Magnoliopsida</taxon>
        <taxon>eudicotyledons</taxon>
        <taxon>Gunneridae</taxon>
        <taxon>Pentapetalae</taxon>
        <taxon>asterids</taxon>
        <taxon>lamiids</taxon>
        <taxon>Lamiales</taxon>
        <taxon>Oleaceae</taxon>
        <taxon>Forsythieae</taxon>
        <taxon>Forsythia</taxon>
    </lineage>
</organism>
<feature type="domain" description="NAC" evidence="6">
    <location>
        <begin position="15"/>
        <end position="162"/>
    </location>
</feature>
<dbReference type="Pfam" id="PF02365">
    <property type="entry name" value="NAM"/>
    <property type="match status" value="1"/>
</dbReference>
<keyword evidence="3" id="KW-0804">Transcription</keyword>
<proteinExistence type="predicted"/>
<protein>
    <submittedName>
        <fullName evidence="8">NAC domain containing protein 41</fullName>
    </submittedName>
</protein>
<evidence type="ECO:0000256" key="5">
    <source>
        <dbReference type="SAM" id="MobiDB-lite"/>
    </source>
</evidence>
<evidence type="ECO:0000259" key="6">
    <source>
        <dbReference type="PROSITE" id="PS51005"/>
    </source>
</evidence>
<evidence type="ECO:0000256" key="1">
    <source>
        <dbReference type="ARBA" id="ARBA00023015"/>
    </source>
</evidence>
<dbReference type="PANTHER" id="PTHR31719">
    <property type="entry name" value="NAC TRANSCRIPTION FACTOR 56"/>
    <property type="match status" value="1"/>
</dbReference>
<dbReference type="SUPFAM" id="SSF101941">
    <property type="entry name" value="NAC domain"/>
    <property type="match status" value="1"/>
</dbReference>
<keyword evidence="9" id="KW-1185">Reference proteome</keyword>
<dbReference type="InterPro" id="IPR003441">
    <property type="entry name" value="NAC-dom"/>
</dbReference>
<dbReference type="PANTHER" id="PTHR31719:SF94">
    <property type="entry name" value="PROTEIN ATAF2"/>
    <property type="match status" value="1"/>
</dbReference>
<keyword evidence="1" id="KW-0805">Transcription regulation</keyword>
<dbReference type="PROSITE" id="PS51005">
    <property type="entry name" value="NAC"/>
    <property type="match status" value="1"/>
</dbReference>
<evidence type="ECO:0000256" key="4">
    <source>
        <dbReference type="ARBA" id="ARBA00023242"/>
    </source>
</evidence>
<reference evidence="8" key="2">
    <citation type="submission" date="2024-07" db="EMBL/GenBank/DDBJ databases">
        <title>Two chromosome-level genome assemblies of Korean endemic species Abeliophyllum distichum and Forsythia ovata (Oleaceae).</title>
        <authorList>
            <person name="Mun J.H."/>
        </authorList>
    </citation>
    <scope>NUCLEOTIDE SEQUENCE</scope>
    <source>
        <strain evidence="8">KNKB202402200001</strain>
        <tissue evidence="8">Leaf</tissue>
    </source>
</reference>
<comment type="caution">
    <text evidence="8">The sequence shown here is derived from an EMBL/GenBank/DDBJ whole genome shotgun (WGS) entry which is preliminary data.</text>
</comment>
<keyword evidence="2" id="KW-0238">DNA-binding</keyword>
<accession>A0ABD1UUE3</accession>
<keyword evidence="4" id="KW-0539">Nucleus</keyword>